<dbReference type="AlphaFoldDB" id="A0A915AN17"/>
<name>A0A915AN17_PARUN</name>
<dbReference type="Proteomes" id="UP000887569">
    <property type="component" value="Unplaced"/>
</dbReference>
<dbReference type="PROSITE" id="PS50092">
    <property type="entry name" value="TSP1"/>
    <property type="match status" value="1"/>
</dbReference>
<dbReference type="Gene3D" id="2.20.100.10">
    <property type="entry name" value="Thrombospondin type-1 (TSP1) repeat"/>
    <property type="match status" value="1"/>
</dbReference>
<proteinExistence type="predicted"/>
<keyword evidence="1" id="KW-1185">Reference proteome</keyword>
<evidence type="ECO:0000313" key="1">
    <source>
        <dbReference type="Proteomes" id="UP000887569"/>
    </source>
</evidence>
<protein>
    <submittedName>
        <fullName evidence="2">Uncharacterized protein</fullName>
    </submittedName>
</protein>
<sequence>MNTEKPTQMSTHPITLPPIITWMTTAPPTWSSTVLPTTWLPTRPPFSPPTWPPLQGVWSEWSPCSAQCGGCGTQSRRRHITPLVPFVFISHI</sequence>
<evidence type="ECO:0000313" key="2">
    <source>
        <dbReference type="WBParaSite" id="PgR011_g089_t01"/>
    </source>
</evidence>
<dbReference type="SUPFAM" id="SSF82895">
    <property type="entry name" value="TSP-1 type 1 repeat"/>
    <property type="match status" value="1"/>
</dbReference>
<dbReference type="Pfam" id="PF00090">
    <property type="entry name" value="TSP_1"/>
    <property type="match status" value="1"/>
</dbReference>
<accession>A0A915AN17</accession>
<reference evidence="2" key="1">
    <citation type="submission" date="2022-11" db="UniProtKB">
        <authorList>
            <consortium name="WormBaseParasite"/>
        </authorList>
    </citation>
    <scope>IDENTIFICATION</scope>
</reference>
<dbReference type="InterPro" id="IPR000884">
    <property type="entry name" value="TSP1_rpt"/>
</dbReference>
<dbReference type="InterPro" id="IPR036383">
    <property type="entry name" value="TSP1_rpt_sf"/>
</dbReference>
<dbReference type="WBParaSite" id="PgR011_g089_t01">
    <property type="protein sequence ID" value="PgR011_g089_t01"/>
    <property type="gene ID" value="PgR011_g089"/>
</dbReference>
<organism evidence="1 2">
    <name type="scientific">Parascaris univalens</name>
    <name type="common">Nematode worm</name>
    <dbReference type="NCBI Taxonomy" id="6257"/>
    <lineage>
        <taxon>Eukaryota</taxon>
        <taxon>Metazoa</taxon>
        <taxon>Ecdysozoa</taxon>
        <taxon>Nematoda</taxon>
        <taxon>Chromadorea</taxon>
        <taxon>Rhabditida</taxon>
        <taxon>Spirurina</taxon>
        <taxon>Ascaridomorpha</taxon>
        <taxon>Ascaridoidea</taxon>
        <taxon>Ascarididae</taxon>
        <taxon>Parascaris</taxon>
    </lineage>
</organism>